<accession>A0A8D8VQT7</accession>
<reference evidence="2" key="1">
    <citation type="submission" date="2021-05" db="EMBL/GenBank/DDBJ databases">
        <authorList>
            <person name="Alioto T."/>
            <person name="Alioto T."/>
            <person name="Gomez Garrido J."/>
        </authorList>
    </citation>
    <scope>NUCLEOTIDE SEQUENCE</scope>
</reference>
<proteinExistence type="predicted"/>
<organism evidence="2">
    <name type="scientific">Cacopsylla melanoneura</name>
    <dbReference type="NCBI Taxonomy" id="428564"/>
    <lineage>
        <taxon>Eukaryota</taxon>
        <taxon>Metazoa</taxon>
        <taxon>Ecdysozoa</taxon>
        <taxon>Arthropoda</taxon>
        <taxon>Hexapoda</taxon>
        <taxon>Insecta</taxon>
        <taxon>Pterygota</taxon>
        <taxon>Neoptera</taxon>
        <taxon>Paraneoptera</taxon>
        <taxon>Hemiptera</taxon>
        <taxon>Sternorrhyncha</taxon>
        <taxon>Psylloidea</taxon>
        <taxon>Psyllidae</taxon>
        <taxon>Psyllinae</taxon>
        <taxon>Cacopsylla</taxon>
    </lineage>
</organism>
<evidence type="ECO:0000313" key="2">
    <source>
        <dbReference type="EMBL" id="CAG6632327.1"/>
    </source>
</evidence>
<dbReference type="EMBL" id="HBUF01079389">
    <property type="protein sequence ID" value="CAG6632327.1"/>
    <property type="molecule type" value="Transcribed_RNA"/>
</dbReference>
<evidence type="ECO:0000256" key="1">
    <source>
        <dbReference type="SAM" id="Phobius"/>
    </source>
</evidence>
<protein>
    <submittedName>
        <fullName evidence="2">Uncharacterized protein</fullName>
    </submittedName>
</protein>
<keyword evidence="1" id="KW-1133">Transmembrane helix</keyword>
<sequence length="113" mass="12547">MGIWNVCSNYYLNILPSAKAYVSSFRGAMLMVASYLQVLLPMNDGLDEVFRAECNVSLTLVRVSNPCPFSLSTSSSQASCSIVIRLCALFNLFISTLIVFWSRNFFSSKSSFS</sequence>
<keyword evidence="1" id="KW-0472">Membrane</keyword>
<keyword evidence="1" id="KW-0812">Transmembrane</keyword>
<feature type="transmembrane region" description="Helical" evidence="1">
    <location>
        <begin position="82"/>
        <end position="101"/>
    </location>
</feature>
<dbReference type="AlphaFoldDB" id="A0A8D8VQT7"/>
<name>A0A8D8VQT7_9HEMI</name>